<reference evidence="2" key="2">
    <citation type="journal article" date="2010" name="Appl. Environ. Microbiol.">
        <title>Comparative analysis of acidobacterial genomic fragments from terrestrial and aquatic metagenomic libraries, with emphasis on acidobacteria subdivision 6.</title>
        <authorList>
            <person name="Kielak A.M."/>
            <person name="van Veen J.A."/>
            <person name="Kowalchuk G.A."/>
        </authorList>
    </citation>
    <scope>NUCLEOTIDE SEQUENCE</scope>
</reference>
<organism evidence="2">
    <name type="scientific">uncultured bacterium 253</name>
    <dbReference type="NCBI Taxonomy" id="698385"/>
    <lineage>
        <taxon>Bacteria</taxon>
        <taxon>environmental samples</taxon>
    </lineage>
</organism>
<dbReference type="Gene3D" id="2.60.40.1120">
    <property type="entry name" value="Carboxypeptidase-like, regulatory domain"/>
    <property type="match status" value="1"/>
</dbReference>
<dbReference type="AlphaFoldDB" id="E3T744"/>
<name>E3T744_9BACT</name>
<dbReference type="Pfam" id="PF13620">
    <property type="entry name" value="CarboxypepD_reg"/>
    <property type="match status" value="1"/>
</dbReference>
<evidence type="ECO:0000256" key="1">
    <source>
        <dbReference type="SAM" id="SignalP"/>
    </source>
</evidence>
<dbReference type="SUPFAM" id="SSF49452">
    <property type="entry name" value="Starch-binding domain-like"/>
    <property type="match status" value="1"/>
</dbReference>
<feature type="signal peptide" evidence="1">
    <location>
        <begin position="1"/>
        <end position="16"/>
    </location>
</feature>
<protein>
    <submittedName>
        <fullName evidence="2">Cna B domain-containing protein</fullName>
    </submittedName>
</protein>
<reference evidence="2" key="1">
    <citation type="submission" date="2009-12" db="EMBL/GenBank/DDBJ databases">
        <authorList>
            <person name="Kielak A."/>
            <person name="van Veen J.A."/>
            <person name="Kowalchuk G.A."/>
        </authorList>
    </citation>
    <scope>NUCLEOTIDE SEQUENCE</scope>
</reference>
<accession>E3T744</accession>
<proteinExistence type="predicted"/>
<dbReference type="InterPro" id="IPR013784">
    <property type="entry name" value="Carb-bd-like_fold"/>
</dbReference>
<dbReference type="GO" id="GO:0030246">
    <property type="term" value="F:carbohydrate binding"/>
    <property type="evidence" value="ECO:0007669"/>
    <property type="project" value="InterPro"/>
</dbReference>
<sequence>MTVGLFFLFVVATANAQFKAGIQGTVLDSTGGLVPEAAVTLSNTETGKTQETMTSAEGFYRISGLPPGKYTLTVEKTGYKKSFLQSVTIGAENVQGVDVVLETGDVTATVTVSAEASSQLETENANLRGAITAQEIQRLPQVGRDPYSLIRTAPGVLGDTARGGPGNKATFLPGTEEVGGGSNTGVFQTENQVQISANGQRVSSNNFMVDGVSVNSLGLGRRGSGHSEPGIS</sequence>
<evidence type="ECO:0000313" key="2">
    <source>
        <dbReference type="EMBL" id="ADC36138.1"/>
    </source>
</evidence>
<feature type="chain" id="PRO_5003182197" evidence="1">
    <location>
        <begin position="17"/>
        <end position="232"/>
    </location>
</feature>
<dbReference type="EMBL" id="GU260713">
    <property type="protein sequence ID" value="ADC36138.1"/>
    <property type="molecule type" value="Genomic_DNA"/>
</dbReference>
<keyword evidence="1" id="KW-0732">Signal</keyword>